<protein>
    <submittedName>
        <fullName evidence="2">Uncharacterized protein</fullName>
    </submittedName>
</protein>
<gene>
    <name evidence="2" type="ORF">GCM10011591_39560</name>
</gene>
<dbReference type="InterPro" id="IPR036457">
    <property type="entry name" value="PPM-type-like_dom_sf"/>
</dbReference>
<evidence type="ECO:0000256" key="1">
    <source>
        <dbReference type="SAM" id="MobiDB-lite"/>
    </source>
</evidence>
<reference evidence="2" key="1">
    <citation type="journal article" date="2014" name="Int. J. Syst. Evol. Microbiol.">
        <title>Complete genome sequence of Corynebacterium casei LMG S-19264T (=DSM 44701T), isolated from a smear-ripened cheese.</title>
        <authorList>
            <consortium name="US DOE Joint Genome Institute (JGI-PGF)"/>
            <person name="Walter F."/>
            <person name="Albersmeier A."/>
            <person name="Kalinowski J."/>
            <person name="Ruckert C."/>
        </authorList>
    </citation>
    <scope>NUCLEOTIDE SEQUENCE</scope>
    <source>
        <strain evidence="2">CGMCC 4.7278</strain>
    </source>
</reference>
<evidence type="ECO:0000313" key="3">
    <source>
        <dbReference type="Proteomes" id="UP000612956"/>
    </source>
</evidence>
<dbReference type="SUPFAM" id="SSF81606">
    <property type="entry name" value="PP2C-like"/>
    <property type="match status" value="1"/>
</dbReference>
<proteinExistence type="predicted"/>
<evidence type="ECO:0000313" key="2">
    <source>
        <dbReference type="EMBL" id="GGK63363.1"/>
    </source>
</evidence>
<reference evidence="2" key="2">
    <citation type="submission" date="2020-09" db="EMBL/GenBank/DDBJ databases">
        <authorList>
            <person name="Sun Q."/>
            <person name="Zhou Y."/>
        </authorList>
    </citation>
    <scope>NUCLEOTIDE SEQUENCE</scope>
    <source>
        <strain evidence="2">CGMCC 4.7278</strain>
    </source>
</reference>
<organism evidence="2 3">
    <name type="scientific">Nocardia camponoti</name>
    <dbReference type="NCBI Taxonomy" id="1616106"/>
    <lineage>
        <taxon>Bacteria</taxon>
        <taxon>Bacillati</taxon>
        <taxon>Actinomycetota</taxon>
        <taxon>Actinomycetes</taxon>
        <taxon>Mycobacteriales</taxon>
        <taxon>Nocardiaceae</taxon>
        <taxon>Nocardia</taxon>
    </lineage>
</organism>
<comment type="caution">
    <text evidence="2">The sequence shown here is derived from an EMBL/GenBank/DDBJ whole genome shotgun (WGS) entry which is preliminary data.</text>
</comment>
<keyword evidence="3" id="KW-1185">Reference proteome</keyword>
<sequence length="234" mass="25453">MTNAPAARLATRHKEGRDQDENDDRAVGGTGSRFALADGASTTARAEEWAELLVAAYAIDGVDILELGVLDELRSHWRERVETAGLPWYAREKLRLGGAATFVGVDIDVAHQRYRAIGIGDACLLHLRDGELIAAGPLDDPRQFGRTPALITTHAGDVSHRAALWEHGDDYTDGDHLVLASDGLAKYLLELHRGGARIDVATIPGDDDEFRTWVAHARRAGMDNDDTTICAVRL</sequence>
<accession>A0A917QR29</accession>
<feature type="region of interest" description="Disordered" evidence="1">
    <location>
        <begin position="1"/>
        <end position="30"/>
    </location>
</feature>
<dbReference type="AlphaFoldDB" id="A0A917QR29"/>
<dbReference type="Proteomes" id="UP000612956">
    <property type="component" value="Unassembled WGS sequence"/>
</dbReference>
<name>A0A917QR29_9NOCA</name>
<dbReference type="EMBL" id="BMMW01000004">
    <property type="protein sequence ID" value="GGK63363.1"/>
    <property type="molecule type" value="Genomic_DNA"/>
</dbReference>
<dbReference type="RefSeq" id="WP_188830524.1">
    <property type="nucleotide sequence ID" value="NZ_BMMW01000004.1"/>
</dbReference>
<dbReference type="Gene3D" id="3.60.40.10">
    <property type="entry name" value="PPM-type phosphatase domain"/>
    <property type="match status" value="1"/>
</dbReference>